<comment type="catalytic activity">
    <reaction evidence="1 5">
        <text>L-alanine = D-alanine</text>
        <dbReference type="Rhea" id="RHEA:20249"/>
        <dbReference type="ChEBI" id="CHEBI:57416"/>
        <dbReference type="ChEBI" id="CHEBI:57972"/>
        <dbReference type="EC" id="5.1.1.1"/>
    </reaction>
</comment>
<evidence type="ECO:0000313" key="9">
    <source>
        <dbReference type="EMBL" id="RUO76304.1"/>
    </source>
</evidence>
<dbReference type="GO" id="GO:0005829">
    <property type="term" value="C:cytosol"/>
    <property type="evidence" value="ECO:0007669"/>
    <property type="project" value="TreeGrafter"/>
</dbReference>
<dbReference type="EC" id="5.1.1.1" evidence="5"/>
<evidence type="ECO:0000256" key="6">
    <source>
        <dbReference type="PIRSR" id="PIRSR600821-50"/>
    </source>
</evidence>
<comment type="caution">
    <text evidence="9">The sequence shown here is derived from an EMBL/GenBank/DDBJ whole genome shotgun (WGS) entry which is preliminary data.</text>
</comment>
<dbReference type="HAMAP" id="MF_01201">
    <property type="entry name" value="Ala_racemase"/>
    <property type="match status" value="1"/>
</dbReference>
<comment type="function">
    <text evidence="5">Catalyzes the interconversion of L-alanine and D-alanine. May also act on other amino acids.</text>
</comment>
<comment type="cofactor">
    <cofactor evidence="2 5 6">
        <name>pyridoxal 5'-phosphate</name>
        <dbReference type="ChEBI" id="CHEBI:597326"/>
    </cofactor>
</comment>
<keyword evidence="4 5" id="KW-0413">Isomerase</keyword>
<evidence type="ECO:0000256" key="1">
    <source>
        <dbReference type="ARBA" id="ARBA00000316"/>
    </source>
</evidence>
<dbReference type="Gene3D" id="3.20.20.10">
    <property type="entry name" value="Alanine racemase"/>
    <property type="match status" value="1"/>
</dbReference>
<evidence type="ECO:0000313" key="10">
    <source>
        <dbReference type="Proteomes" id="UP000287908"/>
    </source>
</evidence>
<keyword evidence="3 5" id="KW-0663">Pyridoxal phosphate</keyword>
<dbReference type="InterPro" id="IPR020622">
    <property type="entry name" value="Ala_racemase_pyridoxalP-BS"/>
</dbReference>
<dbReference type="InterPro" id="IPR001608">
    <property type="entry name" value="Ala_racemase_N"/>
</dbReference>
<feature type="modified residue" description="N6-(pyridoxal phosphate)lysine" evidence="5 6">
    <location>
        <position position="36"/>
    </location>
</feature>
<dbReference type="SUPFAM" id="SSF51419">
    <property type="entry name" value="PLP-binding barrel"/>
    <property type="match status" value="1"/>
</dbReference>
<organism evidence="9 10">
    <name type="scientific">Idiomarina seosinensis</name>
    <dbReference type="NCBI Taxonomy" id="281739"/>
    <lineage>
        <taxon>Bacteria</taxon>
        <taxon>Pseudomonadati</taxon>
        <taxon>Pseudomonadota</taxon>
        <taxon>Gammaproteobacteria</taxon>
        <taxon>Alteromonadales</taxon>
        <taxon>Idiomarinaceae</taxon>
        <taxon>Idiomarina</taxon>
    </lineage>
</organism>
<feature type="active site" description="Proton acceptor; specific for D-alanine" evidence="5">
    <location>
        <position position="36"/>
    </location>
</feature>
<dbReference type="PANTHER" id="PTHR30511:SF0">
    <property type="entry name" value="ALANINE RACEMASE, CATABOLIC-RELATED"/>
    <property type="match status" value="1"/>
</dbReference>
<dbReference type="Gene3D" id="2.40.37.10">
    <property type="entry name" value="Lyase, Ornithine Decarboxylase, Chain A, domain 1"/>
    <property type="match status" value="1"/>
</dbReference>
<dbReference type="Pfam" id="PF00842">
    <property type="entry name" value="Ala_racemase_C"/>
    <property type="match status" value="1"/>
</dbReference>
<comment type="pathway">
    <text evidence="5">Amino-acid biosynthesis; D-alanine biosynthesis; D-alanine from L-alanine: step 1/1.</text>
</comment>
<feature type="active site" description="Proton acceptor; specific for L-alanine" evidence="5">
    <location>
        <position position="261"/>
    </location>
</feature>
<dbReference type="SMART" id="SM01005">
    <property type="entry name" value="Ala_racemase_C"/>
    <property type="match status" value="1"/>
</dbReference>
<dbReference type="InterPro" id="IPR000821">
    <property type="entry name" value="Ala_racemase"/>
</dbReference>
<dbReference type="EMBL" id="PIQF01000002">
    <property type="protein sequence ID" value="RUO76304.1"/>
    <property type="molecule type" value="Genomic_DNA"/>
</dbReference>
<reference evidence="9 10" key="1">
    <citation type="journal article" date="2011" name="Front. Microbiol.">
        <title>Genomic signatures of strain selection and enhancement in Bacillus atrophaeus var. globigii, a historical biowarfare simulant.</title>
        <authorList>
            <person name="Gibbons H.S."/>
            <person name="Broomall S.M."/>
            <person name="McNew L.A."/>
            <person name="Daligault H."/>
            <person name="Chapman C."/>
            <person name="Bruce D."/>
            <person name="Karavis M."/>
            <person name="Krepps M."/>
            <person name="McGregor P.A."/>
            <person name="Hong C."/>
            <person name="Park K.H."/>
            <person name="Akmal A."/>
            <person name="Feldman A."/>
            <person name="Lin J.S."/>
            <person name="Chang W.E."/>
            <person name="Higgs B.W."/>
            <person name="Demirev P."/>
            <person name="Lindquist J."/>
            <person name="Liem A."/>
            <person name="Fochler E."/>
            <person name="Read T.D."/>
            <person name="Tapia R."/>
            <person name="Johnson S."/>
            <person name="Bishop-Lilly K.A."/>
            <person name="Detter C."/>
            <person name="Han C."/>
            <person name="Sozhamannan S."/>
            <person name="Rosenzweig C.N."/>
            <person name="Skowronski E.W."/>
        </authorList>
    </citation>
    <scope>NUCLEOTIDE SEQUENCE [LARGE SCALE GENOMIC DNA]</scope>
    <source>
        <strain evidence="9 10">CL-SP19</strain>
    </source>
</reference>
<accession>A0A432ZEH4</accession>
<dbReference type="CDD" id="cd06827">
    <property type="entry name" value="PLPDE_III_AR_proteobact"/>
    <property type="match status" value="1"/>
</dbReference>
<dbReference type="GO" id="GO:0008784">
    <property type="term" value="F:alanine racemase activity"/>
    <property type="evidence" value="ECO:0007669"/>
    <property type="project" value="UniProtKB-UniRule"/>
</dbReference>
<evidence type="ECO:0000256" key="3">
    <source>
        <dbReference type="ARBA" id="ARBA00022898"/>
    </source>
</evidence>
<evidence type="ECO:0000256" key="4">
    <source>
        <dbReference type="ARBA" id="ARBA00023235"/>
    </source>
</evidence>
<dbReference type="InterPro" id="IPR029066">
    <property type="entry name" value="PLP-binding_barrel"/>
</dbReference>
<dbReference type="InterPro" id="IPR011079">
    <property type="entry name" value="Ala_racemase_C"/>
</dbReference>
<dbReference type="GO" id="GO:0030170">
    <property type="term" value="F:pyridoxal phosphate binding"/>
    <property type="evidence" value="ECO:0007669"/>
    <property type="project" value="UniProtKB-UniRule"/>
</dbReference>
<dbReference type="GO" id="GO:0030632">
    <property type="term" value="P:D-alanine biosynthetic process"/>
    <property type="evidence" value="ECO:0007669"/>
    <property type="project" value="UniProtKB-UniRule"/>
</dbReference>
<dbReference type="UniPathway" id="UPA00042">
    <property type="reaction ID" value="UER00497"/>
</dbReference>
<dbReference type="Pfam" id="PF01168">
    <property type="entry name" value="Ala_racemase_N"/>
    <property type="match status" value="1"/>
</dbReference>
<dbReference type="OrthoDB" id="9813814at2"/>
<dbReference type="PANTHER" id="PTHR30511">
    <property type="entry name" value="ALANINE RACEMASE"/>
    <property type="match status" value="1"/>
</dbReference>
<name>A0A432ZEH4_9GAMM</name>
<proteinExistence type="inferred from homology"/>
<gene>
    <name evidence="9" type="primary">alr</name>
    <name evidence="9" type="ORF">CWI81_08740</name>
</gene>
<evidence type="ECO:0000256" key="5">
    <source>
        <dbReference type="HAMAP-Rule" id="MF_01201"/>
    </source>
</evidence>
<protein>
    <recommendedName>
        <fullName evidence="5">Alanine racemase</fullName>
        <ecNumber evidence="5">5.1.1.1</ecNumber>
    </recommendedName>
</protein>
<feature type="domain" description="Alanine racemase C-terminal" evidence="8">
    <location>
        <begin position="240"/>
        <end position="364"/>
    </location>
</feature>
<sequence>MNYRKTRAEINTAALKHNLRWVRAASGSASILGVVKADGYGHGIKPVCDALEHEVDAFAVGFTDEALALRAACPASKHSVLILEGCQTAEELKLCVDKNFSTVVHCLQQLELLEQASLKQPLDIWLKIDTGMHRLGIATDQADLFVKRLEASSNVASVTLMSHLANADTGLPLNHFQRQQYEAIKRTYPEHRRSLHNSAALLNPQLRGEPESKDWVRSGLLMYGVNPSELTEIQKELIPVMSLKAPIIAIHDLKKGDSVGYGSQWTAAADTRIATVAIGYADGYPRQCMNGTPTFVNGQRASLVGRVSMDMITIDITHIDDVAMGDDVELWGENIDVREVARCADTISWHLLTGTSVRVPRVVKG</sequence>
<dbReference type="Proteomes" id="UP000287908">
    <property type="component" value="Unassembled WGS sequence"/>
</dbReference>
<dbReference type="AlphaFoldDB" id="A0A432ZEH4"/>
<evidence type="ECO:0000259" key="8">
    <source>
        <dbReference type="SMART" id="SM01005"/>
    </source>
</evidence>
<keyword evidence="10" id="KW-1185">Reference proteome</keyword>
<dbReference type="SUPFAM" id="SSF50621">
    <property type="entry name" value="Alanine racemase C-terminal domain-like"/>
    <property type="match status" value="1"/>
</dbReference>
<dbReference type="InterPro" id="IPR009006">
    <property type="entry name" value="Ala_racemase/Decarboxylase_C"/>
</dbReference>
<comment type="similarity">
    <text evidence="5">Belongs to the alanine racemase family.</text>
</comment>
<dbReference type="PROSITE" id="PS00395">
    <property type="entry name" value="ALANINE_RACEMASE"/>
    <property type="match status" value="1"/>
</dbReference>
<dbReference type="PRINTS" id="PR00992">
    <property type="entry name" value="ALARACEMASE"/>
</dbReference>
<dbReference type="NCBIfam" id="TIGR00492">
    <property type="entry name" value="alr"/>
    <property type="match status" value="1"/>
</dbReference>
<feature type="binding site" evidence="5 7">
    <location>
        <position position="134"/>
    </location>
    <ligand>
        <name>substrate</name>
    </ligand>
</feature>
<evidence type="ECO:0000256" key="2">
    <source>
        <dbReference type="ARBA" id="ARBA00001933"/>
    </source>
</evidence>
<feature type="binding site" evidence="5 7">
    <location>
        <position position="309"/>
    </location>
    <ligand>
        <name>substrate</name>
    </ligand>
</feature>
<evidence type="ECO:0000256" key="7">
    <source>
        <dbReference type="PIRSR" id="PIRSR600821-52"/>
    </source>
</evidence>
<dbReference type="FunFam" id="3.20.20.10:FF:000002">
    <property type="entry name" value="Alanine racemase"/>
    <property type="match status" value="1"/>
</dbReference>